<dbReference type="InterPro" id="IPR050568">
    <property type="entry name" value="Transcr_DNA_Rep_Reg"/>
</dbReference>
<dbReference type="AlphaFoldDB" id="A0A816KMQ3"/>
<dbReference type="GO" id="GO:0046982">
    <property type="term" value="F:protein heterodimerization activity"/>
    <property type="evidence" value="ECO:0007669"/>
    <property type="project" value="InterPro"/>
</dbReference>
<gene>
    <name evidence="5" type="ORF">DARMORV10_C05P06030.1</name>
</gene>
<dbReference type="Pfam" id="PF00808">
    <property type="entry name" value="CBFD_NFYB_HMF"/>
    <property type="match status" value="1"/>
</dbReference>
<dbReference type="SUPFAM" id="SSF47113">
    <property type="entry name" value="Histone-fold"/>
    <property type="match status" value="1"/>
</dbReference>
<dbReference type="CDD" id="cd22924">
    <property type="entry name" value="HFD_CHRAC1-like"/>
    <property type="match status" value="1"/>
</dbReference>
<evidence type="ECO:0000256" key="1">
    <source>
        <dbReference type="ARBA" id="ARBA00004123"/>
    </source>
</evidence>
<dbReference type="Proteomes" id="UP001295469">
    <property type="component" value="Chromosome C05"/>
</dbReference>
<feature type="region of interest" description="Disordered" evidence="3">
    <location>
        <begin position="1"/>
        <end position="73"/>
    </location>
</feature>
<dbReference type="Gene3D" id="1.10.20.10">
    <property type="entry name" value="Histone, subunit A"/>
    <property type="match status" value="1"/>
</dbReference>
<accession>A0A816KMQ3</accession>
<dbReference type="EMBL" id="HG994369">
    <property type="protein sequence ID" value="CAF1924190.1"/>
    <property type="molecule type" value="Genomic_DNA"/>
</dbReference>
<evidence type="ECO:0000256" key="3">
    <source>
        <dbReference type="SAM" id="MobiDB-lite"/>
    </source>
</evidence>
<reference evidence="5" key="1">
    <citation type="submission" date="2021-01" db="EMBL/GenBank/DDBJ databases">
        <authorList>
            <consortium name="Genoscope - CEA"/>
            <person name="William W."/>
        </authorList>
    </citation>
    <scope>NUCLEOTIDE SEQUENCE</scope>
</reference>
<dbReference type="PANTHER" id="PTHR10252">
    <property type="entry name" value="HISTONE-LIKE TRANSCRIPTION FACTOR CCAAT-RELATED"/>
    <property type="match status" value="1"/>
</dbReference>
<comment type="subcellular location">
    <subcellularLocation>
        <location evidence="1">Nucleus</location>
    </subcellularLocation>
</comment>
<protein>
    <submittedName>
        <fullName evidence="5">(rape) hypothetical protein</fullName>
    </submittedName>
</protein>
<sequence>MVSSKKRKSDGVNKGDGLNARSSGSKSKKNSSNKANLKDAAKKDAEVHEISESSSSEGRRDEPKESNGGVVVSEDAKMIRFPMNRIRRIMRSDNSAPQIIMQDAVFLVNKATELFIERFSEEAYGSSVKDKKKFIHYKHLSSVVSNEERYEFLADCVPEKLKAEVALEEWERSMTDPMIRTTIVIPMASQTLLYDTNGVQEHQESIDERVLVTTEKGLSYGLSGNLLGLKPSKPYKKMMKTSMLKPCKSP</sequence>
<name>A0A816KMQ3_BRANA</name>
<evidence type="ECO:0000313" key="5">
    <source>
        <dbReference type="EMBL" id="CAF1924190.1"/>
    </source>
</evidence>
<feature type="compositionally biased region" description="Basic and acidic residues" evidence="3">
    <location>
        <begin position="36"/>
        <end position="65"/>
    </location>
</feature>
<feature type="domain" description="Transcription factor CBF/NF-Y/archaeal histone" evidence="4">
    <location>
        <begin position="80"/>
        <end position="144"/>
    </location>
</feature>
<organism evidence="5">
    <name type="scientific">Brassica napus</name>
    <name type="common">Rape</name>
    <dbReference type="NCBI Taxonomy" id="3708"/>
    <lineage>
        <taxon>Eukaryota</taxon>
        <taxon>Viridiplantae</taxon>
        <taxon>Streptophyta</taxon>
        <taxon>Embryophyta</taxon>
        <taxon>Tracheophyta</taxon>
        <taxon>Spermatophyta</taxon>
        <taxon>Magnoliopsida</taxon>
        <taxon>eudicotyledons</taxon>
        <taxon>Gunneridae</taxon>
        <taxon>Pentapetalae</taxon>
        <taxon>rosids</taxon>
        <taxon>malvids</taxon>
        <taxon>Brassicales</taxon>
        <taxon>Brassicaceae</taxon>
        <taxon>Brassiceae</taxon>
        <taxon>Brassica</taxon>
    </lineage>
</organism>
<dbReference type="InterPro" id="IPR009072">
    <property type="entry name" value="Histone-fold"/>
</dbReference>
<keyword evidence="2" id="KW-0539">Nucleus</keyword>
<evidence type="ECO:0000256" key="2">
    <source>
        <dbReference type="ARBA" id="ARBA00023242"/>
    </source>
</evidence>
<dbReference type="GO" id="GO:0005634">
    <property type="term" value="C:nucleus"/>
    <property type="evidence" value="ECO:0007669"/>
    <property type="project" value="UniProtKB-SubCell"/>
</dbReference>
<proteinExistence type="predicted"/>
<evidence type="ECO:0000259" key="4">
    <source>
        <dbReference type="Pfam" id="PF00808"/>
    </source>
</evidence>
<dbReference type="InterPro" id="IPR003958">
    <property type="entry name" value="CBFA_NFYB_domain"/>
</dbReference>
<dbReference type="PANTHER" id="PTHR10252:SF93">
    <property type="entry name" value="DNA POLYMERASE II SUBUNIT B3-1"/>
    <property type="match status" value="1"/>
</dbReference>